<dbReference type="Proteomes" id="UP000070133">
    <property type="component" value="Unassembled WGS sequence"/>
</dbReference>
<feature type="domain" description="SET" evidence="1">
    <location>
        <begin position="4"/>
        <end position="138"/>
    </location>
</feature>
<proteinExistence type="predicted"/>
<dbReference type="Pfam" id="PF00856">
    <property type="entry name" value="SET"/>
    <property type="match status" value="1"/>
</dbReference>
<reference evidence="2 3" key="1">
    <citation type="submission" date="2015-07" db="EMBL/GenBank/DDBJ databases">
        <title>Comparative genomics of the Sigatoka disease complex on banana suggests a link between parallel evolutionary changes in Pseudocercospora fijiensis and Pseudocercospora eumusae and increased virulence on the banana host.</title>
        <authorList>
            <person name="Chang T.-C."/>
            <person name="Salvucci A."/>
            <person name="Crous P.W."/>
            <person name="Stergiopoulos I."/>
        </authorList>
    </citation>
    <scope>NUCLEOTIDE SEQUENCE [LARGE SCALE GENOMIC DNA]</scope>
    <source>
        <strain evidence="2 3">CBS 114824</strain>
    </source>
</reference>
<dbReference type="OrthoDB" id="3640265at2759"/>
<dbReference type="InterPro" id="IPR046341">
    <property type="entry name" value="SET_dom_sf"/>
</dbReference>
<dbReference type="PROSITE" id="PS50280">
    <property type="entry name" value="SET"/>
    <property type="match status" value="1"/>
</dbReference>
<organism evidence="2 3">
    <name type="scientific">Pseudocercospora eumusae</name>
    <dbReference type="NCBI Taxonomy" id="321146"/>
    <lineage>
        <taxon>Eukaryota</taxon>
        <taxon>Fungi</taxon>
        <taxon>Dikarya</taxon>
        <taxon>Ascomycota</taxon>
        <taxon>Pezizomycotina</taxon>
        <taxon>Dothideomycetes</taxon>
        <taxon>Dothideomycetidae</taxon>
        <taxon>Mycosphaerellales</taxon>
        <taxon>Mycosphaerellaceae</taxon>
        <taxon>Pseudocercospora</taxon>
    </lineage>
</organism>
<name>A0A139H0J1_9PEZI</name>
<dbReference type="PANTHER" id="PTHR47332:SF4">
    <property type="entry name" value="SET DOMAIN-CONTAINING PROTEIN 5"/>
    <property type="match status" value="1"/>
</dbReference>
<evidence type="ECO:0000313" key="2">
    <source>
        <dbReference type="EMBL" id="KXS95976.1"/>
    </source>
</evidence>
<gene>
    <name evidence="2" type="ORF">AC578_8102</name>
</gene>
<evidence type="ECO:0000313" key="3">
    <source>
        <dbReference type="Proteomes" id="UP000070133"/>
    </source>
</evidence>
<dbReference type="SMART" id="SM00317">
    <property type="entry name" value="SET"/>
    <property type="match status" value="1"/>
</dbReference>
<sequence>MGPPLFKIKATEAKGYGVFATTPIPQGTIIFRDRKVLTINKPTEDVTRRDTEEAFAKLSSKDKEAVMQLAEYHKPGMDETKLQRILRTNSFGDGYSAYLYLTISRINHACISNASLKDDVIIAEQDIPAGGEILITYDSDKYEGLTAAQRGIVIENDYGFKCDCIACRPSGLRMLSDARRQLILHLKSALDGFQAPDLSFLHTATQAELWHMEWPPARSRLRRPLSKTQKIEYTFLLARLREAEGLAGVSVGKAYSEAAWLLFQHLEDYVLECPFLEDIVFLEPARCVRAWMLKALELYRKSCPPGHQNLRVMHENWDEMRQQELLHFVDGSSLARRFPADAFAVQLATPINALRPKRGLSMAECEQLIRQRARGI</sequence>
<dbReference type="CDD" id="cd20071">
    <property type="entry name" value="SET_SMYD"/>
    <property type="match status" value="1"/>
</dbReference>
<keyword evidence="3" id="KW-1185">Reference proteome</keyword>
<dbReference type="InterPro" id="IPR053185">
    <property type="entry name" value="SET_domain_protein"/>
</dbReference>
<protein>
    <recommendedName>
        <fullName evidence="1">SET domain-containing protein</fullName>
    </recommendedName>
</protein>
<dbReference type="STRING" id="321146.A0A139H0J1"/>
<evidence type="ECO:0000259" key="1">
    <source>
        <dbReference type="PROSITE" id="PS50280"/>
    </source>
</evidence>
<dbReference type="EMBL" id="LFZN01000191">
    <property type="protein sequence ID" value="KXS95976.1"/>
    <property type="molecule type" value="Genomic_DNA"/>
</dbReference>
<dbReference type="InterPro" id="IPR001214">
    <property type="entry name" value="SET_dom"/>
</dbReference>
<dbReference type="AlphaFoldDB" id="A0A139H0J1"/>
<comment type="caution">
    <text evidence="2">The sequence shown here is derived from an EMBL/GenBank/DDBJ whole genome shotgun (WGS) entry which is preliminary data.</text>
</comment>
<dbReference type="Gene3D" id="2.170.270.10">
    <property type="entry name" value="SET domain"/>
    <property type="match status" value="1"/>
</dbReference>
<accession>A0A139H0J1</accession>
<dbReference type="PANTHER" id="PTHR47332">
    <property type="entry name" value="SET DOMAIN-CONTAINING PROTEIN 5"/>
    <property type="match status" value="1"/>
</dbReference>
<dbReference type="SUPFAM" id="SSF82199">
    <property type="entry name" value="SET domain"/>
    <property type="match status" value="1"/>
</dbReference>